<dbReference type="InterPro" id="IPR036097">
    <property type="entry name" value="HisK_dim/P_sf"/>
</dbReference>
<dbReference type="Gene3D" id="1.10.287.130">
    <property type="match status" value="1"/>
</dbReference>
<evidence type="ECO:0000256" key="2">
    <source>
        <dbReference type="ARBA" id="ARBA00012438"/>
    </source>
</evidence>
<evidence type="ECO:0000313" key="9">
    <source>
        <dbReference type="EMBL" id="CUR62038.1"/>
    </source>
</evidence>
<dbReference type="FunFam" id="1.10.287.130:FF:000001">
    <property type="entry name" value="Two-component sensor histidine kinase"/>
    <property type="match status" value="1"/>
</dbReference>
<dbReference type="SMART" id="SM00388">
    <property type="entry name" value="HisKA"/>
    <property type="match status" value="1"/>
</dbReference>
<protein>
    <recommendedName>
        <fullName evidence="2">histidine kinase</fullName>
        <ecNumber evidence="2">2.7.13.3</ecNumber>
    </recommendedName>
</protein>
<dbReference type="InterPro" id="IPR050736">
    <property type="entry name" value="Sensor_HK_Regulatory"/>
</dbReference>
<dbReference type="AlphaFoldDB" id="A0A2P2CJ59"/>
<dbReference type="PRINTS" id="PR00344">
    <property type="entry name" value="BCTRLSENSOR"/>
</dbReference>
<dbReference type="InterPro" id="IPR005467">
    <property type="entry name" value="His_kinase_dom"/>
</dbReference>
<dbReference type="EC" id="2.7.13.3" evidence="2"/>
<proteinExistence type="predicted"/>
<dbReference type="PROSITE" id="PS50109">
    <property type="entry name" value="HIS_KIN"/>
    <property type="match status" value="1"/>
</dbReference>
<dbReference type="InterPro" id="IPR035965">
    <property type="entry name" value="PAS-like_dom_sf"/>
</dbReference>
<keyword evidence="3" id="KW-0597">Phosphoprotein</keyword>
<dbReference type="Gene3D" id="3.30.565.10">
    <property type="entry name" value="Histidine kinase-like ATPase, C-terminal domain"/>
    <property type="match status" value="1"/>
</dbReference>
<dbReference type="PANTHER" id="PTHR43711:SF1">
    <property type="entry name" value="HISTIDINE KINASE 1"/>
    <property type="match status" value="1"/>
</dbReference>
<dbReference type="SUPFAM" id="SSF47384">
    <property type="entry name" value="Homodimeric domain of signal transducing histidine kinase"/>
    <property type="match status" value="1"/>
</dbReference>
<dbReference type="PANTHER" id="PTHR43711">
    <property type="entry name" value="TWO-COMPONENT HISTIDINE KINASE"/>
    <property type="match status" value="1"/>
</dbReference>
<evidence type="ECO:0000259" key="7">
    <source>
        <dbReference type="PROSITE" id="PS50109"/>
    </source>
</evidence>
<organism evidence="9">
    <name type="scientific">metagenome</name>
    <dbReference type="NCBI Taxonomy" id="256318"/>
    <lineage>
        <taxon>unclassified sequences</taxon>
        <taxon>metagenomes</taxon>
    </lineage>
</organism>
<dbReference type="Pfam" id="PF00512">
    <property type="entry name" value="HisKA"/>
    <property type="match status" value="1"/>
</dbReference>
<evidence type="ECO:0000256" key="5">
    <source>
        <dbReference type="ARBA" id="ARBA00022777"/>
    </source>
</evidence>
<evidence type="ECO:0000256" key="4">
    <source>
        <dbReference type="ARBA" id="ARBA00022679"/>
    </source>
</evidence>
<evidence type="ECO:0000256" key="3">
    <source>
        <dbReference type="ARBA" id="ARBA00022553"/>
    </source>
</evidence>
<evidence type="ECO:0000259" key="8">
    <source>
        <dbReference type="PROSITE" id="PS50112"/>
    </source>
</evidence>
<dbReference type="SMART" id="SM00091">
    <property type="entry name" value="PAS"/>
    <property type="match status" value="1"/>
</dbReference>
<evidence type="ECO:0000256" key="1">
    <source>
        <dbReference type="ARBA" id="ARBA00000085"/>
    </source>
</evidence>
<dbReference type="Pfam" id="PF02518">
    <property type="entry name" value="HATPase_c"/>
    <property type="match status" value="1"/>
</dbReference>
<feature type="domain" description="Histidine kinase" evidence="7">
    <location>
        <begin position="143"/>
        <end position="354"/>
    </location>
</feature>
<evidence type="ECO:0000256" key="6">
    <source>
        <dbReference type="ARBA" id="ARBA00023012"/>
    </source>
</evidence>
<dbReference type="InterPro" id="IPR004358">
    <property type="entry name" value="Sig_transdc_His_kin-like_C"/>
</dbReference>
<dbReference type="InterPro" id="IPR000014">
    <property type="entry name" value="PAS"/>
</dbReference>
<dbReference type="InterPro" id="IPR003594">
    <property type="entry name" value="HATPase_dom"/>
</dbReference>
<dbReference type="SUPFAM" id="SSF55785">
    <property type="entry name" value="PYP-like sensor domain (PAS domain)"/>
    <property type="match status" value="1"/>
</dbReference>
<keyword evidence="6" id="KW-0902">Two-component regulatory system</keyword>
<keyword evidence="4" id="KW-0808">Transferase</keyword>
<comment type="catalytic activity">
    <reaction evidence="1">
        <text>ATP + protein L-histidine = ADP + protein N-phospho-L-histidine.</text>
        <dbReference type="EC" id="2.7.13.3"/>
    </reaction>
</comment>
<dbReference type="Gene3D" id="3.30.450.20">
    <property type="entry name" value="PAS domain"/>
    <property type="match status" value="1"/>
</dbReference>
<name>A0A2P2CJ59_9ZZZZ</name>
<feature type="domain" description="PAS" evidence="8">
    <location>
        <begin position="12"/>
        <end position="69"/>
    </location>
</feature>
<dbReference type="CDD" id="cd00130">
    <property type="entry name" value="PAS"/>
    <property type="match status" value="1"/>
</dbReference>
<reference evidence="9" key="1">
    <citation type="submission" date="2015-08" db="EMBL/GenBank/DDBJ databases">
        <authorList>
            <person name="Babu N.S."/>
            <person name="Beckwith C.J."/>
            <person name="Beseler K.G."/>
            <person name="Brison A."/>
            <person name="Carone J.V."/>
            <person name="Caskin T.P."/>
            <person name="Diamond M."/>
            <person name="Durham M.E."/>
            <person name="Foxe J.M."/>
            <person name="Go M."/>
            <person name="Henderson B.A."/>
            <person name="Jones I.B."/>
            <person name="McGettigan J.A."/>
            <person name="Micheletti S.J."/>
            <person name="Nasrallah M.E."/>
            <person name="Ortiz D."/>
            <person name="Piller C.R."/>
            <person name="Privatt S.R."/>
            <person name="Schneider S.L."/>
            <person name="Sharp S."/>
            <person name="Smith T.C."/>
            <person name="Stanton J.D."/>
            <person name="Ullery H.E."/>
            <person name="Wilson R.J."/>
            <person name="Serrano M.G."/>
            <person name="Buck G."/>
            <person name="Lee V."/>
            <person name="Wang Y."/>
            <person name="Carvalho R."/>
            <person name="Voegtly L."/>
            <person name="Shi R."/>
            <person name="Duckworth R."/>
            <person name="Johnson A."/>
            <person name="Loviza R."/>
            <person name="Walstead R."/>
            <person name="Shah Z."/>
            <person name="Kiflezghi M."/>
            <person name="Wade K."/>
            <person name="Ball S.L."/>
            <person name="Bradley K.W."/>
            <person name="Asai D.J."/>
            <person name="Bowman C.A."/>
            <person name="Russell D.A."/>
            <person name="Pope W.H."/>
            <person name="Jacobs-Sera D."/>
            <person name="Hendrix R.W."/>
            <person name="Hatfull G.F."/>
        </authorList>
    </citation>
    <scope>NUCLEOTIDE SEQUENCE</scope>
</reference>
<dbReference type="InterPro" id="IPR003661">
    <property type="entry name" value="HisK_dim/P_dom"/>
</dbReference>
<keyword evidence="5 9" id="KW-0418">Kinase</keyword>
<dbReference type="PROSITE" id="PS50112">
    <property type="entry name" value="PAS"/>
    <property type="match status" value="1"/>
</dbReference>
<accession>A0A2P2CJ59</accession>
<sequence length="358" mass="38769">MSEEPSRRIASTPSRLRSLADYYPDGILGATRDGEVTLLNAQGAALLGVDPHEAHGMPLADVLRLLDQDGRTWLGVNRPFESISIVRGMPEQSWLNASGEEVLTTATLVREGALGPVVGIAVGLRSGRGRALLDRERSDLVATVAHELRSPLTGVKGFVQALLNRWDKLTDDQRKLMLTTVNADADRLARLIAELLDVARIDTGRLQLYPRESSAEVLVCRVVDSIEAGTARDISLEVEDDLPEIFADPDKFTQVVTNLVENAVRHGQGQVAVRLAAFPDLPGVRITVDDEGEGIPVDMRRRVFTKFWTTGESGGSGLGMYIVGGLSRAHGGRVTIEDAPGGGARVMVDWPSEDLRPE</sequence>
<dbReference type="SUPFAM" id="SSF55874">
    <property type="entry name" value="ATPase domain of HSP90 chaperone/DNA topoisomerase II/histidine kinase"/>
    <property type="match status" value="1"/>
</dbReference>
<dbReference type="SMART" id="SM00387">
    <property type="entry name" value="HATPase_c"/>
    <property type="match status" value="1"/>
</dbReference>
<dbReference type="CDD" id="cd00082">
    <property type="entry name" value="HisKA"/>
    <property type="match status" value="1"/>
</dbReference>
<gene>
    <name evidence="9" type="ORF">NOCA150338</name>
</gene>
<dbReference type="CDD" id="cd00075">
    <property type="entry name" value="HATPase"/>
    <property type="match status" value="1"/>
</dbReference>
<dbReference type="EMBL" id="CZKB01000025">
    <property type="protein sequence ID" value="CUR62038.1"/>
    <property type="molecule type" value="Genomic_DNA"/>
</dbReference>
<dbReference type="InterPro" id="IPR036890">
    <property type="entry name" value="HATPase_C_sf"/>
</dbReference>
<dbReference type="GO" id="GO:0000155">
    <property type="term" value="F:phosphorelay sensor kinase activity"/>
    <property type="evidence" value="ECO:0007669"/>
    <property type="project" value="InterPro"/>
</dbReference>